<dbReference type="AlphaFoldDB" id="A0A1H4TQ17"/>
<dbReference type="EMBL" id="FNTL01000004">
    <property type="protein sequence ID" value="SEC58328.1"/>
    <property type="molecule type" value="Genomic_DNA"/>
</dbReference>
<sequence>MFIQVIQGKVSDEARLRQCMDRWTAELRPGAIGYLGSTHGLCDDGTFIALVRFESTEDAQRNSQRPEQDQWWAETQTCFEGAVSFMDCPDVTSWMGGGSDAAGFVQVMEGHSAHPTRMRQLMEQASDQVRRLRPDILGGTFARYGDDGFVEALYFTSESEARGHEKAQVPDDLRALFKEENLLMGKVSYYDMHEPVLVPAER</sequence>
<protein>
    <recommendedName>
        <fullName evidence="3">ABM domain-containing protein</fullName>
    </recommendedName>
</protein>
<gene>
    <name evidence="1" type="ORF">SAMN04490220_2020</name>
</gene>
<dbReference type="OrthoDB" id="3464514at2"/>
<name>A0A1H4TQ17_RHOJO</name>
<dbReference type="Proteomes" id="UP000183407">
    <property type="component" value="Unassembled WGS sequence"/>
</dbReference>
<dbReference type="RefSeq" id="WP_073366545.1">
    <property type="nucleotide sequence ID" value="NZ_FNTL01000004.1"/>
</dbReference>
<reference evidence="2" key="1">
    <citation type="submission" date="2016-10" db="EMBL/GenBank/DDBJ databases">
        <authorList>
            <person name="Varghese N."/>
        </authorList>
    </citation>
    <scope>NUCLEOTIDE SEQUENCE [LARGE SCALE GENOMIC DNA]</scope>
    <source>
        <strain evidence="2">DSM 44719</strain>
    </source>
</reference>
<evidence type="ECO:0000313" key="2">
    <source>
        <dbReference type="Proteomes" id="UP000183407"/>
    </source>
</evidence>
<proteinExistence type="predicted"/>
<evidence type="ECO:0008006" key="3">
    <source>
        <dbReference type="Google" id="ProtNLM"/>
    </source>
</evidence>
<organism evidence="1 2">
    <name type="scientific">Rhodococcus jostii</name>
    <dbReference type="NCBI Taxonomy" id="132919"/>
    <lineage>
        <taxon>Bacteria</taxon>
        <taxon>Bacillati</taxon>
        <taxon>Actinomycetota</taxon>
        <taxon>Actinomycetes</taxon>
        <taxon>Mycobacteriales</taxon>
        <taxon>Nocardiaceae</taxon>
        <taxon>Rhodococcus</taxon>
    </lineage>
</organism>
<evidence type="ECO:0000313" key="1">
    <source>
        <dbReference type="EMBL" id="SEC58328.1"/>
    </source>
</evidence>
<accession>A0A1H4TQ17</accession>